<evidence type="ECO:0000256" key="4">
    <source>
        <dbReference type="ARBA" id="ARBA00023315"/>
    </source>
</evidence>
<dbReference type="PANTHER" id="PTHR36449:SF1">
    <property type="entry name" value="ACETYLTRANSFERASE"/>
    <property type="match status" value="1"/>
</dbReference>
<sequence length="69" mass="7771">MLGVDVRFQGEGLGWKLLQDAIIRARAISQQLGSRAIIVDPYNDSARSFYEHFGFRPIPGNDSMYLKLA</sequence>
<dbReference type="InterPro" id="IPR016181">
    <property type="entry name" value="Acyl_CoA_acyltransferase"/>
</dbReference>
<dbReference type="RefSeq" id="WP_101625065.1">
    <property type="nucleotide sequence ID" value="NZ_CP071591.1"/>
</dbReference>
<dbReference type="PANTHER" id="PTHR36449">
    <property type="entry name" value="ACETYLTRANSFERASE-RELATED"/>
    <property type="match status" value="1"/>
</dbReference>
<evidence type="ECO:0000256" key="1">
    <source>
        <dbReference type="ARBA" id="ARBA00022491"/>
    </source>
</evidence>
<evidence type="ECO:0000256" key="2">
    <source>
        <dbReference type="ARBA" id="ARBA00022649"/>
    </source>
</evidence>
<keyword evidence="2" id="KW-1277">Toxin-antitoxin system</keyword>
<keyword evidence="3" id="KW-0808">Transferase</keyword>
<organism evidence="7 8">
    <name type="scientific">Bifidobacterium imperatoris</name>
    <dbReference type="NCBI Taxonomy" id="2020965"/>
    <lineage>
        <taxon>Bacteria</taxon>
        <taxon>Bacillati</taxon>
        <taxon>Actinomycetota</taxon>
        <taxon>Actinomycetes</taxon>
        <taxon>Bifidobacteriales</taxon>
        <taxon>Bifidobacteriaceae</taxon>
        <taxon>Bifidobacterium</taxon>
    </lineage>
</organism>
<reference evidence="7 8" key="1">
    <citation type="submission" date="2021-03" db="EMBL/GenBank/DDBJ databases">
        <title>Genome sequencing of Bifidobacterium imperatoris JCM 32708.</title>
        <authorList>
            <person name="Kim J."/>
        </authorList>
    </citation>
    <scope>NUCLEOTIDE SEQUENCE [LARGE SCALE GENOMIC DNA]</scope>
    <source>
        <strain evidence="7 8">JCM 32708</strain>
    </source>
</reference>
<keyword evidence="1" id="KW-0678">Repressor</keyword>
<feature type="domain" description="N-acetyltransferase" evidence="6">
    <location>
        <begin position="1"/>
        <end position="69"/>
    </location>
</feature>
<accession>A0ABX7S646</accession>
<evidence type="ECO:0000259" key="6">
    <source>
        <dbReference type="PROSITE" id="PS51186"/>
    </source>
</evidence>
<dbReference type="Gene3D" id="3.40.630.30">
    <property type="match status" value="1"/>
</dbReference>
<dbReference type="PROSITE" id="PS51186">
    <property type="entry name" value="GNAT"/>
    <property type="match status" value="1"/>
</dbReference>
<evidence type="ECO:0000256" key="5">
    <source>
        <dbReference type="ARBA" id="ARBA00049880"/>
    </source>
</evidence>
<dbReference type="Pfam" id="PF13508">
    <property type="entry name" value="Acetyltransf_7"/>
    <property type="match status" value="1"/>
</dbReference>
<dbReference type="Proteomes" id="UP000663067">
    <property type="component" value="Chromosome"/>
</dbReference>
<protein>
    <submittedName>
        <fullName evidence="7">GNAT family N-acetyltransferase</fullName>
    </submittedName>
</protein>
<name>A0ABX7S646_9BIFI</name>
<keyword evidence="4" id="KW-0012">Acyltransferase</keyword>
<keyword evidence="8" id="KW-1185">Reference proteome</keyword>
<evidence type="ECO:0000313" key="7">
    <source>
        <dbReference type="EMBL" id="QSY58883.1"/>
    </source>
</evidence>
<proteinExistence type="predicted"/>
<comment type="catalytic activity">
    <reaction evidence="5">
        <text>glycyl-tRNA(Gly) + acetyl-CoA = N-acetylglycyl-tRNA(Gly) + CoA + H(+)</text>
        <dbReference type="Rhea" id="RHEA:81867"/>
        <dbReference type="Rhea" id="RHEA-COMP:9683"/>
        <dbReference type="Rhea" id="RHEA-COMP:19766"/>
        <dbReference type="ChEBI" id="CHEBI:15378"/>
        <dbReference type="ChEBI" id="CHEBI:57287"/>
        <dbReference type="ChEBI" id="CHEBI:57288"/>
        <dbReference type="ChEBI" id="CHEBI:78522"/>
        <dbReference type="ChEBI" id="CHEBI:232036"/>
    </reaction>
</comment>
<dbReference type="InterPro" id="IPR000182">
    <property type="entry name" value="GNAT_dom"/>
</dbReference>
<evidence type="ECO:0000256" key="3">
    <source>
        <dbReference type="ARBA" id="ARBA00022679"/>
    </source>
</evidence>
<evidence type="ECO:0000313" key="8">
    <source>
        <dbReference type="Proteomes" id="UP000663067"/>
    </source>
</evidence>
<dbReference type="SUPFAM" id="SSF55729">
    <property type="entry name" value="Acyl-CoA N-acyltransferases (Nat)"/>
    <property type="match status" value="1"/>
</dbReference>
<dbReference type="EMBL" id="CP071591">
    <property type="protein sequence ID" value="QSY58883.1"/>
    <property type="molecule type" value="Genomic_DNA"/>
</dbReference>
<gene>
    <name evidence="7" type="ORF">BLI708_10340</name>
</gene>